<dbReference type="InterPro" id="IPR000164">
    <property type="entry name" value="Histone_H3/CENP-A"/>
</dbReference>
<keyword evidence="2" id="KW-0158">Chromosome</keyword>
<reference evidence="5 6" key="1">
    <citation type="submission" date="2018-05" db="EMBL/GenBank/DDBJ databases">
        <title>Whole genome sequencing for identification of molecular markers to develop diagnostic detection tools for the regulated plant pathogen Lachnellula willkommii.</title>
        <authorList>
            <person name="Giroux E."/>
            <person name="Bilodeau G."/>
        </authorList>
    </citation>
    <scope>NUCLEOTIDE SEQUENCE [LARGE SCALE GENOMIC DNA]</scope>
    <source>
        <strain evidence="5 6">CBS 625.97</strain>
    </source>
</reference>
<protein>
    <submittedName>
        <fullName evidence="5">Histone H3</fullName>
    </submittedName>
</protein>
<keyword evidence="3" id="KW-0544">Nucleosome core</keyword>
<feature type="compositionally biased region" description="Acidic residues" evidence="4">
    <location>
        <begin position="450"/>
        <end position="462"/>
    </location>
</feature>
<dbReference type="EMBL" id="QGMG01000008">
    <property type="protein sequence ID" value="TVY59282.1"/>
    <property type="molecule type" value="Genomic_DNA"/>
</dbReference>
<evidence type="ECO:0000256" key="4">
    <source>
        <dbReference type="SAM" id="MobiDB-lite"/>
    </source>
</evidence>
<dbReference type="PROSITE" id="PS00322">
    <property type="entry name" value="HISTONE_H3_1"/>
    <property type="match status" value="1"/>
</dbReference>
<sequence>MSSSVFSSTLQDITTTKLSELSRRRTIFEDQKSSLLSSAQVQSNQKLRLAILVEGLKQCFAVKTAKRKRGDRRGGAGRIISGSTDDPRLEVMLKNFERFLDQARYDPSISPKLLGDWEQSLLKRLNVQSLKYQYAALYGQLVTEWLSAEKQESAADTSSDDAMEGFEEVNTAARDASRAEWEELVFEPYQTDEAAISDYLRHLFGKTGKNKQAAKALEALRKDVEAFEIELSSPGQFNEPVLRWTIKGLLNSNLLSEEKNAVLKDFLASSVILREVADVLNMRISTFHTWSWETEVPIEQRRHVTGAFHMYIDEDLLQAIFLQFIGVKWSVFFRQAFMDFSNYDGAWTSLRQPISRLDKKRREYFLGPQAMKPSVQSKRQGLYKSIFFMSQLPDSEYSNAGVVDGEEEVEIRVKSGRPKQTARKSTGGKAPRKQIASKAARKSAPSTSNIDDEYDSEDEDEIPQSSMATKQFLLHLVSTEILVNTRLHGDFTCARSEFDDWSPSLPHSTVRAVLSFFGLSDKWLGFFQTFMEAPLKFTEDGSSASTRVRKRGVPGAHALSAVCGEVVLFCLDYSVNQQTDGAQLYRMHDDFWVWSSSHQTVVKAWEAITAFSNIMGVSLNEAKTGTVRVQGERKGLEPTDPSLPVGDIRWGFLKLESSTGRFIIDEEMVDKHIDDLRTQLEDKKTSVFSWIQAWNTYAGTFFKSNFGKPANCFGREHVDMMLSAMNRIQTRIFSDSNVVDFLKKTLEQRFGISNIPDGYLYFPTGLGGLELQNPFIGLLQVRDAVFEQPASTIDDFIEAELEAYRCAKIAFDKGLIHHDYVNDPDFVPDDADTFMSFEEFARFREEFECEFEGSLYNVFLELLEQPGPEFLDVNPNDVTTLSTSQSFENMDAGYMRWVAQLYGPDMTERFGGLNIVDAGLLPIGMVNLFRSGRVKWQG</sequence>
<dbReference type="Proteomes" id="UP000481288">
    <property type="component" value="Unassembled WGS sequence"/>
</dbReference>
<dbReference type="CDD" id="cd01709">
    <property type="entry name" value="RT_like_1"/>
    <property type="match status" value="1"/>
</dbReference>
<accession>A0A7D8Z4U0</accession>
<dbReference type="PRINTS" id="PR00622">
    <property type="entry name" value="HISTONEH3"/>
</dbReference>
<evidence type="ECO:0000256" key="1">
    <source>
        <dbReference type="ARBA" id="ARBA00004286"/>
    </source>
</evidence>
<dbReference type="GO" id="GO:0000786">
    <property type="term" value="C:nucleosome"/>
    <property type="evidence" value="ECO:0007669"/>
    <property type="project" value="UniProtKB-KW"/>
</dbReference>
<evidence type="ECO:0000313" key="5">
    <source>
        <dbReference type="EMBL" id="TVY59282.1"/>
    </source>
</evidence>
<evidence type="ECO:0000313" key="6">
    <source>
        <dbReference type="Proteomes" id="UP000481288"/>
    </source>
</evidence>
<dbReference type="OrthoDB" id="74545at2759"/>
<gene>
    <name evidence="5" type="primary">HHT1_1</name>
    <name evidence="5" type="ORF">LCER1_G000465</name>
</gene>
<keyword evidence="6" id="KW-1185">Reference proteome</keyword>
<keyword evidence="3" id="KW-0238">DNA-binding</keyword>
<comment type="subcellular location">
    <subcellularLocation>
        <location evidence="1">Chromosome</location>
    </subcellularLocation>
</comment>
<dbReference type="PANTHER" id="PTHR37015">
    <property type="entry name" value="REVERSE TRANSCRIPTASE DOMAIN-CONTAINING PROTEIN"/>
    <property type="match status" value="1"/>
</dbReference>
<comment type="caution">
    <text evidence="5">The sequence shown here is derived from an EMBL/GenBank/DDBJ whole genome shotgun (WGS) entry which is preliminary data.</text>
</comment>
<feature type="region of interest" description="Disordered" evidence="4">
    <location>
        <begin position="409"/>
        <end position="462"/>
    </location>
</feature>
<proteinExistence type="predicted"/>
<dbReference type="GO" id="GO:0030527">
    <property type="term" value="F:structural constituent of chromatin"/>
    <property type="evidence" value="ECO:0007669"/>
    <property type="project" value="InterPro"/>
</dbReference>
<dbReference type="AlphaFoldDB" id="A0A7D8Z4U0"/>
<dbReference type="GO" id="GO:0003677">
    <property type="term" value="F:DNA binding"/>
    <property type="evidence" value="ECO:0007669"/>
    <property type="project" value="InterPro"/>
</dbReference>
<name>A0A7D8Z4U0_9HELO</name>
<evidence type="ECO:0000256" key="2">
    <source>
        <dbReference type="ARBA" id="ARBA00022454"/>
    </source>
</evidence>
<dbReference type="PANTHER" id="PTHR37015:SF2">
    <property type="entry name" value="REVERSE TRANSCRIPTASE DOMAIN-CONTAINING PROTEIN"/>
    <property type="match status" value="1"/>
</dbReference>
<organism evidence="5 6">
    <name type="scientific">Lachnellula cervina</name>
    <dbReference type="NCBI Taxonomy" id="1316786"/>
    <lineage>
        <taxon>Eukaryota</taxon>
        <taxon>Fungi</taxon>
        <taxon>Dikarya</taxon>
        <taxon>Ascomycota</taxon>
        <taxon>Pezizomycotina</taxon>
        <taxon>Leotiomycetes</taxon>
        <taxon>Helotiales</taxon>
        <taxon>Lachnaceae</taxon>
        <taxon>Lachnellula</taxon>
    </lineage>
</organism>
<evidence type="ECO:0000256" key="3">
    <source>
        <dbReference type="ARBA" id="ARBA00023269"/>
    </source>
</evidence>